<evidence type="ECO:0000313" key="2">
    <source>
        <dbReference type="EMBL" id="BCL26458.1"/>
    </source>
</evidence>
<gene>
    <name evidence="2" type="ORF">GCM10017557_13170</name>
</gene>
<organism evidence="2 3">
    <name type="scientific">Streptomyces aurantiacus</name>
    <dbReference type="NCBI Taxonomy" id="47760"/>
    <lineage>
        <taxon>Bacteria</taxon>
        <taxon>Bacillati</taxon>
        <taxon>Actinomycetota</taxon>
        <taxon>Actinomycetes</taxon>
        <taxon>Kitasatosporales</taxon>
        <taxon>Streptomycetaceae</taxon>
        <taxon>Streptomyces</taxon>
        <taxon>Streptomyces aurantiacus group</taxon>
    </lineage>
</organism>
<reference evidence="2 3" key="1">
    <citation type="journal article" date="2014" name="Int. J. Syst. Evol. Microbiol.">
        <title>Complete genome sequence of Corynebacterium casei LMG S-19264T (=DSM 44701T), isolated from a smear-ripened cheese.</title>
        <authorList>
            <consortium name="US DOE Joint Genome Institute (JGI-PGF)"/>
            <person name="Walter F."/>
            <person name="Albersmeier A."/>
            <person name="Kalinowski J."/>
            <person name="Ruckert C."/>
        </authorList>
    </citation>
    <scope>NUCLEOTIDE SEQUENCE [LARGE SCALE GENOMIC DNA]</scope>
    <source>
        <strain evidence="2 3">JCM 4677</strain>
    </source>
</reference>
<evidence type="ECO:0000256" key="1">
    <source>
        <dbReference type="SAM" id="MobiDB-lite"/>
    </source>
</evidence>
<accession>A0A7G1NTK0</accession>
<dbReference type="Proteomes" id="UP000516444">
    <property type="component" value="Chromosome"/>
</dbReference>
<keyword evidence="3" id="KW-1185">Reference proteome</keyword>
<feature type="region of interest" description="Disordered" evidence="1">
    <location>
        <begin position="39"/>
        <end position="63"/>
    </location>
</feature>
<name>A0A7G1NTK0_9ACTN</name>
<evidence type="ECO:0000313" key="3">
    <source>
        <dbReference type="Proteomes" id="UP000516444"/>
    </source>
</evidence>
<protein>
    <submittedName>
        <fullName evidence="2">Uncharacterized protein</fullName>
    </submittedName>
</protein>
<proteinExistence type="predicted"/>
<sequence length="122" mass="13292">MWVDPVLLPAAMPGDRHLGPDTADIVLALHEPFPCGQHRASADGYGRGLGPTQILHEENRPRSIHNQRRVACARYTPVAGPLVTANSKRDMLSRTVIELNNITTTLSVSTAERHLGQVPGTR</sequence>
<dbReference type="EMBL" id="AP023440">
    <property type="protein sequence ID" value="BCL26458.1"/>
    <property type="molecule type" value="Genomic_DNA"/>
</dbReference>
<dbReference type="KEGG" id="sgm:GCM10017557_13170"/>
<dbReference type="AlphaFoldDB" id="A0A7G1NTK0"/>